<dbReference type="FunFam" id="3.40.1160.10:FF:000001">
    <property type="entry name" value="Uridylate kinase"/>
    <property type="match status" value="1"/>
</dbReference>
<dbReference type="EMBL" id="UINC01001297">
    <property type="protein sequence ID" value="SUZ76965.1"/>
    <property type="molecule type" value="Genomic_DNA"/>
</dbReference>
<evidence type="ECO:0000259" key="14">
    <source>
        <dbReference type="Pfam" id="PF00696"/>
    </source>
</evidence>
<evidence type="ECO:0000256" key="5">
    <source>
        <dbReference type="ARBA" id="ARBA00016403"/>
    </source>
</evidence>
<evidence type="ECO:0000256" key="4">
    <source>
        <dbReference type="ARBA" id="ARBA00012899"/>
    </source>
</evidence>
<dbReference type="InterPro" id="IPR015963">
    <property type="entry name" value="Uridylate_kinase_bac"/>
</dbReference>
<accession>A0A381QCA5</accession>
<dbReference type="PANTHER" id="PTHR42833">
    <property type="entry name" value="URIDYLATE KINASE"/>
    <property type="match status" value="1"/>
</dbReference>
<dbReference type="NCBIfam" id="TIGR02075">
    <property type="entry name" value="pyrH_bact"/>
    <property type="match status" value="1"/>
</dbReference>
<evidence type="ECO:0000256" key="2">
    <source>
        <dbReference type="ARBA" id="ARBA00004791"/>
    </source>
</evidence>
<evidence type="ECO:0000256" key="13">
    <source>
        <dbReference type="ARBA" id="ARBA00047767"/>
    </source>
</evidence>
<keyword evidence="10" id="KW-0067">ATP-binding</keyword>
<evidence type="ECO:0000313" key="15">
    <source>
        <dbReference type="EMBL" id="SUZ76965.1"/>
    </source>
</evidence>
<comment type="catalytic activity">
    <reaction evidence="13">
        <text>UMP + ATP = UDP + ADP</text>
        <dbReference type="Rhea" id="RHEA:24400"/>
        <dbReference type="ChEBI" id="CHEBI:30616"/>
        <dbReference type="ChEBI" id="CHEBI:57865"/>
        <dbReference type="ChEBI" id="CHEBI:58223"/>
        <dbReference type="ChEBI" id="CHEBI:456216"/>
        <dbReference type="EC" id="2.7.4.22"/>
    </reaction>
</comment>
<keyword evidence="9" id="KW-0418">Kinase</keyword>
<dbReference type="SUPFAM" id="SSF53633">
    <property type="entry name" value="Carbamate kinase-like"/>
    <property type="match status" value="1"/>
</dbReference>
<comment type="pathway">
    <text evidence="2">Pyrimidine metabolism; CTP biosynthesis via de novo pathway; UDP from UMP (UMPK route): step 1/1.</text>
</comment>
<evidence type="ECO:0000256" key="1">
    <source>
        <dbReference type="ARBA" id="ARBA00004496"/>
    </source>
</evidence>
<dbReference type="GO" id="GO:0005737">
    <property type="term" value="C:cytoplasm"/>
    <property type="evidence" value="ECO:0007669"/>
    <property type="project" value="UniProtKB-SubCell"/>
</dbReference>
<dbReference type="CDD" id="cd04254">
    <property type="entry name" value="AAK_UMPK-PyrH-Ec"/>
    <property type="match status" value="1"/>
</dbReference>
<organism evidence="15">
    <name type="scientific">marine metagenome</name>
    <dbReference type="NCBI Taxonomy" id="408172"/>
    <lineage>
        <taxon>unclassified sequences</taxon>
        <taxon>metagenomes</taxon>
        <taxon>ecological metagenomes</taxon>
    </lineage>
</organism>
<dbReference type="GO" id="GO:0044210">
    <property type="term" value="P:'de novo' CTP biosynthetic process"/>
    <property type="evidence" value="ECO:0007669"/>
    <property type="project" value="UniProtKB-UniPathway"/>
</dbReference>
<dbReference type="InterPro" id="IPR001048">
    <property type="entry name" value="Asp/Glu/Uridylate_kinase"/>
</dbReference>
<dbReference type="Gene3D" id="3.40.1160.10">
    <property type="entry name" value="Acetylglutamate kinase-like"/>
    <property type="match status" value="1"/>
</dbReference>
<dbReference type="PANTHER" id="PTHR42833:SF4">
    <property type="entry name" value="URIDYLATE KINASE PUMPKIN, CHLOROPLASTIC"/>
    <property type="match status" value="1"/>
</dbReference>
<name>A0A381QCA5_9ZZZZ</name>
<keyword evidence="6" id="KW-0963">Cytoplasm</keyword>
<keyword evidence="7" id="KW-0808">Transferase</keyword>
<reference evidence="15" key="1">
    <citation type="submission" date="2018-05" db="EMBL/GenBank/DDBJ databases">
        <authorList>
            <person name="Lanie J.A."/>
            <person name="Ng W.-L."/>
            <person name="Kazmierczak K.M."/>
            <person name="Andrzejewski T.M."/>
            <person name="Davidsen T.M."/>
            <person name="Wayne K.J."/>
            <person name="Tettelin H."/>
            <person name="Glass J.I."/>
            <person name="Rusch D."/>
            <person name="Podicherti R."/>
            <person name="Tsui H.-C.T."/>
            <person name="Winkler M.E."/>
        </authorList>
    </citation>
    <scope>NUCLEOTIDE SEQUENCE</scope>
</reference>
<evidence type="ECO:0000256" key="8">
    <source>
        <dbReference type="ARBA" id="ARBA00022741"/>
    </source>
</evidence>
<dbReference type="InterPro" id="IPR011817">
    <property type="entry name" value="Uridylate_kinase"/>
</dbReference>
<dbReference type="EC" id="2.7.4.22" evidence="4"/>
<dbReference type="GO" id="GO:0033862">
    <property type="term" value="F:UMP kinase activity"/>
    <property type="evidence" value="ECO:0007669"/>
    <property type="project" value="UniProtKB-EC"/>
</dbReference>
<evidence type="ECO:0000256" key="3">
    <source>
        <dbReference type="ARBA" id="ARBA00007614"/>
    </source>
</evidence>
<dbReference type="GO" id="GO:0006225">
    <property type="term" value="P:UDP biosynthetic process"/>
    <property type="evidence" value="ECO:0007669"/>
    <property type="project" value="TreeGrafter"/>
</dbReference>
<evidence type="ECO:0000256" key="11">
    <source>
        <dbReference type="ARBA" id="ARBA00022975"/>
    </source>
</evidence>
<gene>
    <name evidence="15" type="ORF">METZ01_LOCUS29819</name>
</gene>
<evidence type="ECO:0000256" key="9">
    <source>
        <dbReference type="ARBA" id="ARBA00022777"/>
    </source>
</evidence>
<protein>
    <recommendedName>
        <fullName evidence="5">Uridylate kinase</fullName>
        <ecNumber evidence="4">2.7.4.22</ecNumber>
    </recommendedName>
    <alternativeName>
        <fullName evidence="12">Uridine monophosphate kinase</fullName>
    </alternativeName>
</protein>
<keyword evidence="8" id="KW-0547">Nucleotide-binding</keyword>
<comment type="similarity">
    <text evidence="3">Belongs to the UMP kinase family.</text>
</comment>
<comment type="subcellular location">
    <subcellularLocation>
        <location evidence="1">Cytoplasm</location>
    </subcellularLocation>
</comment>
<dbReference type="UniPathway" id="UPA00159">
    <property type="reaction ID" value="UER00275"/>
</dbReference>
<evidence type="ECO:0000256" key="12">
    <source>
        <dbReference type="ARBA" id="ARBA00032092"/>
    </source>
</evidence>
<dbReference type="GO" id="GO:0005524">
    <property type="term" value="F:ATP binding"/>
    <property type="evidence" value="ECO:0007669"/>
    <property type="project" value="UniProtKB-KW"/>
</dbReference>
<dbReference type="Pfam" id="PF00696">
    <property type="entry name" value="AA_kinase"/>
    <property type="match status" value="1"/>
</dbReference>
<feature type="domain" description="Aspartate/glutamate/uridylate kinase" evidence="14">
    <location>
        <begin position="6"/>
        <end position="215"/>
    </location>
</feature>
<dbReference type="AlphaFoldDB" id="A0A381QCA5"/>
<keyword evidence="11" id="KW-0665">Pyrimidine biosynthesis</keyword>
<sequence length="236" mass="25659">MTPKYKRILLKLSGETLGGEQGSGFEYNTIRAIAESVISVHNLGVEVGIVVGGGNIFRGSKSTEGNVGRVAGDHMGMLATVINSICLQEMLEQRGILTRVLSAIELNAIAEPYIKRRADRHLKKKRVVIFAAGTGNPFFTTDTAAVLRASEVGAEIVIKATKSDGVYDKDPIIHSDAVHYEELNYDDVLRQNLKVMDATAIAFCRDNQLPILVLDYQEPDSILRAVCGESVGTLIK</sequence>
<dbReference type="PIRSF" id="PIRSF005650">
    <property type="entry name" value="Uridylate_kin"/>
    <property type="match status" value="1"/>
</dbReference>
<evidence type="ECO:0000256" key="10">
    <source>
        <dbReference type="ARBA" id="ARBA00022840"/>
    </source>
</evidence>
<proteinExistence type="inferred from homology"/>
<dbReference type="InterPro" id="IPR036393">
    <property type="entry name" value="AceGlu_kinase-like_sf"/>
</dbReference>
<evidence type="ECO:0000256" key="7">
    <source>
        <dbReference type="ARBA" id="ARBA00022679"/>
    </source>
</evidence>
<dbReference type="HAMAP" id="MF_01220_B">
    <property type="entry name" value="PyrH_B"/>
    <property type="match status" value="1"/>
</dbReference>
<evidence type="ECO:0000256" key="6">
    <source>
        <dbReference type="ARBA" id="ARBA00022490"/>
    </source>
</evidence>